<proteinExistence type="predicted"/>
<dbReference type="AlphaFoldDB" id="A0A644VDC5"/>
<feature type="domain" description="PAC" evidence="2">
    <location>
        <begin position="81"/>
        <end position="134"/>
    </location>
</feature>
<dbReference type="PROSITE" id="PS50112">
    <property type="entry name" value="PAS"/>
    <property type="match status" value="1"/>
</dbReference>
<gene>
    <name evidence="4" type="ORF">SDC9_35305</name>
</gene>
<organism evidence="4">
    <name type="scientific">bioreactor metagenome</name>
    <dbReference type="NCBI Taxonomy" id="1076179"/>
    <lineage>
        <taxon>unclassified sequences</taxon>
        <taxon>metagenomes</taxon>
        <taxon>ecological metagenomes</taxon>
    </lineage>
</organism>
<dbReference type="PROSITE" id="PS50887">
    <property type="entry name" value="GGDEF"/>
    <property type="match status" value="1"/>
</dbReference>
<dbReference type="Pfam" id="PF08448">
    <property type="entry name" value="PAS_4"/>
    <property type="match status" value="1"/>
</dbReference>
<comment type="caution">
    <text evidence="4">The sequence shown here is derived from an EMBL/GenBank/DDBJ whole genome shotgun (WGS) entry which is preliminary data.</text>
</comment>
<dbReference type="InterPro" id="IPR013656">
    <property type="entry name" value="PAS_4"/>
</dbReference>
<sequence>MNPQIETSPLNKKLNFIVDSLSVYVSYFDAKTLQYLFVNKLYTQAYDKRREKIIGSTMKDILSEENYKNALPHIDAVRRGEHTSYEYYFNVPIGLRWVKVDYVPEFDASGNVVAFIAIGTDITERKIAEEKMKKSETRYRFIVETASEGIMVLNKNFIIEYVNNKLESMLSYATDELLGKNFRTLLFNKDLESFELQVKKRMQGEGATYEKFLKTKNATGHWSLISAKPIMDDNKNFDGVFVMLTDIHSRKQLEKKLEKVIKKLKHLSNTDELTGLVNRRYFNKIAFTKYSKLAHRQGQWSFIMLDIDQFKEFNDYYGHLQGDICLQKVASVLTKNIHGKFDIVSRYGGDEFLCLLSERSLKELESLAQKIVRDVENLHIEHKKSIVSSHVTISLGLAITNCDNTLKVMDCIKNADNALYDAKTTGRNRVVICNYINQSF</sequence>
<dbReference type="SMART" id="SM00267">
    <property type="entry name" value="GGDEF"/>
    <property type="match status" value="1"/>
</dbReference>
<dbReference type="PROSITE" id="PS50113">
    <property type="entry name" value="PAC"/>
    <property type="match status" value="2"/>
</dbReference>
<evidence type="ECO:0008006" key="5">
    <source>
        <dbReference type="Google" id="ProtNLM"/>
    </source>
</evidence>
<dbReference type="EMBL" id="VSSQ01000276">
    <property type="protein sequence ID" value="MPL89271.1"/>
    <property type="molecule type" value="Genomic_DNA"/>
</dbReference>
<dbReference type="Gene3D" id="3.30.450.20">
    <property type="entry name" value="PAS domain"/>
    <property type="match status" value="2"/>
</dbReference>
<dbReference type="SMART" id="SM00086">
    <property type="entry name" value="PAC"/>
    <property type="match status" value="2"/>
</dbReference>
<dbReference type="InterPro" id="IPR043128">
    <property type="entry name" value="Rev_trsase/Diguanyl_cyclase"/>
</dbReference>
<feature type="domain" description="GGDEF" evidence="3">
    <location>
        <begin position="298"/>
        <end position="435"/>
    </location>
</feature>
<dbReference type="FunFam" id="3.30.70.270:FF:000001">
    <property type="entry name" value="Diguanylate cyclase domain protein"/>
    <property type="match status" value="1"/>
</dbReference>
<dbReference type="InterPro" id="IPR000014">
    <property type="entry name" value="PAS"/>
</dbReference>
<reference evidence="4" key="1">
    <citation type="submission" date="2019-08" db="EMBL/GenBank/DDBJ databases">
        <authorList>
            <person name="Kucharzyk K."/>
            <person name="Murdoch R.W."/>
            <person name="Higgins S."/>
            <person name="Loffler F."/>
        </authorList>
    </citation>
    <scope>NUCLEOTIDE SEQUENCE</scope>
</reference>
<dbReference type="InterPro" id="IPR001610">
    <property type="entry name" value="PAC"/>
</dbReference>
<dbReference type="PANTHER" id="PTHR44757:SF2">
    <property type="entry name" value="BIOFILM ARCHITECTURE MAINTENANCE PROTEIN MBAA"/>
    <property type="match status" value="1"/>
</dbReference>
<dbReference type="CDD" id="cd01949">
    <property type="entry name" value="GGDEF"/>
    <property type="match status" value="1"/>
</dbReference>
<dbReference type="Pfam" id="PF00990">
    <property type="entry name" value="GGDEF"/>
    <property type="match status" value="1"/>
</dbReference>
<evidence type="ECO:0000313" key="4">
    <source>
        <dbReference type="EMBL" id="MPL89271.1"/>
    </source>
</evidence>
<feature type="domain" description="PAC" evidence="2">
    <location>
        <begin position="207"/>
        <end position="259"/>
    </location>
</feature>
<protein>
    <recommendedName>
        <fullName evidence="5">Diguanylate cyclase</fullName>
    </recommendedName>
</protein>
<evidence type="ECO:0000259" key="2">
    <source>
        <dbReference type="PROSITE" id="PS50113"/>
    </source>
</evidence>
<feature type="domain" description="PAS" evidence="1">
    <location>
        <begin position="135"/>
        <end position="205"/>
    </location>
</feature>
<dbReference type="CDD" id="cd00130">
    <property type="entry name" value="PAS"/>
    <property type="match status" value="2"/>
</dbReference>
<dbReference type="InterPro" id="IPR029787">
    <property type="entry name" value="Nucleotide_cyclase"/>
</dbReference>
<dbReference type="SUPFAM" id="SSF55073">
    <property type="entry name" value="Nucleotide cyclase"/>
    <property type="match status" value="1"/>
</dbReference>
<dbReference type="PANTHER" id="PTHR44757">
    <property type="entry name" value="DIGUANYLATE CYCLASE DGCP"/>
    <property type="match status" value="1"/>
</dbReference>
<evidence type="ECO:0000259" key="1">
    <source>
        <dbReference type="PROSITE" id="PS50112"/>
    </source>
</evidence>
<accession>A0A644VDC5</accession>
<dbReference type="SUPFAM" id="SSF55785">
    <property type="entry name" value="PYP-like sensor domain (PAS domain)"/>
    <property type="match status" value="2"/>
</dbReference>
<dbReference type="InterPro" id="IPR052155">
    <property type="entry name" value="Biofilm_reg_signaling"/>
</dbReference>
<dbReference type="InterPro" id="IPR000160">
    <property type="entry name" value="GGDEF_dom"/>
</dbReference>
<dbReference type="SMART" id="SM00091">
    <property type="entry name" value="PAS"/>
    <property type="match status" value="2"/>
</dbReference>
<dbReference type="InterPro" id="IPR035965">
    <property type="entry name" value="PAS-like_dom_sf"/>
</dbReference>
<dbReference type="InterPro" id="IPR000700">
    <property type="entry name" value="PAS-assoc_C"/>
</dbReference>
<name>A0A644VDC5_9ZZZZ</name>
<dbReference type="NCBIfam" id="TIGR00254">
    <property type="entry name" value="GGDEF"/>
    <property type="match status" value="1"/>
</dbReference>
<dbReference type="Gene3D" id="3.30.70.270">
    <property type="match status" value="1"/>
</dbReference>
<dbReference type="Pfam" id="PF13426">
    <property type="entry name" value="PAS_9"/>
    <property type="match status" value="1"/>
</dbReference>
<dbReference type="NCBIfam" id="TIGR00229">
    <property type="entry name" value="sensory_box"/>
    <property type="match status" value="2"/>
</dbReference>
<evidence type="ECO:0000259" key="3">
    <source>
        <dbReference type="PROSITE" id="PS50887"/>
    </source>
</evidence>